<evidence type="ECO:0000313" key="2">
    <source>
        <dbReference type="Proteomes" id="UP000701853"/>
    </source>
</evidence>
<protein>
    <submittedName>
        <fullName evidence="1">Uncharacterized protein</fullName>
    </submittedName>
</protein>
<sequence length="78" mass="9036">MAIPFPPYSVMTSNAFVWFTVSSLGRFSVESLEWLFRPSLNRNEENSSQNLLQTFSANAFKIASFITTIHFQVSRFFF</sequence>
<reference evidence="1 2" key="1">
    <citation type="journal article" date="2021" name="bioRxiv">
        <title>The Gossypium anomalum genome as a resource for cotton improvement and evolutionary analysis of hybrid incompatibility.</title>
        <authorList>
            <person name="Grover C.E."/>
            <person name="Yuan D."/>
            <person name="Arick M.A."/>
            <person name="Miller E.R."/>
            <person name="Hu G."/>
            <person name="Peterson D.G."/>
            <person name="Wendel J.F."/>
            <person name="Udall J.A."/>
        </authorList>
    </citation>
    <scope>NUCLEOTIDE SEQUENCE [LARGE SCALE GENOMIC DNA]</scope>
    <source>
        <strain evidence="1">JFW-Udall</strain>
        <tissue evidence="1">Leaf</tissue>
    </source>
</reference>
<comment type="caution">
    <text evidence="1">The sequence shown here is derived from an EMBL/GenBank/DDBJ whole genome shotgun (WGS) entry which is preliminary data.</text>
</comment>
<organism evidence="1 2">
    <name type="scientific">Gossypium anomalum</name>
    <dbReference type="NCBI Taxonomy" id="47600"/>
    <lineage>
        <taxon>Eukaryota</taxon>
        <taxon>Viridiplantae</taxon>
        <taxon>Streptophyta</taxon>
        <taxon>Embryophyta</taxon>
        <taxon>Tracheophyta</taxon>
        <taxon>Spermatophyta</taxon>
        <taxon>Magnoliopsida</taxon>
        <taxon>eudicotyledons</taxon>
        <taxon>Gunneridae</taxon>
        <taxon>Pentapetalae</taxon>
        <taxon>rosids</taxon>
        <taxon>malvids</taxon>
        <taxon>Malvales</taxon>
        <taxon>Malvaceae</taxon>
        <taxon>Malvoideae</taxon>
        <taxon>Gossypium</taxon>
    </lineage>
</organism>
<name>A0A8J5Z3S1_9ROSI</name>
<evidence type="ECO:0000313" key="1">
    <source>
        <dbReference type="EMBL" id="KAG8499919.1"/>
    </source>
</evidence>
<keyword evidence="2" id="KW-1185">Reference proteome</keyword>
<dbReference type="AlphaFoldDB" id="A0A8J5Z3S1"/>
<dbReference type="Proteomes" id="UP000701853">
    <property type="component" value="Chromosome 3"/>
</dbReference>
<dbReference type="EMBL" id="JAHUZN010000003">
    <property type="protein sequence ID" value="KAG8499919.1"/>
    <property type="molecule type" value="Genomic_DNA"/>
</dbReference>
<accession>A0A8J5Z3S1</accession>
<gene>
    <name evidence="1" type="ORF">CXB51_006625</name>
</gene>
<proteinExistence type="predicted"/>